<dbReference type="EMBL" id="CBUH010000065">
    <property type="protein sequence ID" value="CDI41900.1"/>
    <property type="molecule type" value="Genomic_DNA"/>
</dbReference>
<organism evidence="1 2">
    <name type="scientific">Lactobacillus helveticus CIRM-BIA 953</name>
    <dbReference type="NCBI Taxonomy" id="1226335"/>
    <lineage>
        <taxon>Bacteria</taxon>
        <taxon>Bacillati</taxon>
        <taxon>Bacillota</taxon>
        <taxon>Bacilli</taxon>
        <taxon>Lactobacillales</taxon>
        <taxon>Lactobacillaceae</taxon>
        <taxon>Lactobacillus</taxon>
    </lineage>
</organism>
<comment type="caution">
    <text evidence="1">The sequence shown here is derived from an EMBL/GenBank/DDBJ whole genome shotgun (WGS) entry which is preliminary data.</text>
</comment>
<evidence type="ECO:0000313" key="1">
    <source>
        <dbReference type="EMBL" id="CDI41900.1"/>
    </source>
</evidence>
<dbReference type="AlphaFoldDB" id="U4QLX0"/>
<accession>U4QLX0</accession>
<protein>
    <submittedName>
        <fullName evidence="1">Uncharacterized protein</fullName>
    </submittedName>
</protein>
<proteinExistence type="predicted"/>
<reference evidence="1 2" key="1">
    <citation type="submission" date="2013-09" db="EMBL/GenBank/DDBJ databases">
        <title>Draft Genome Sequence of five Lactobacillus helveticus strains CIRM-BIA 101T, 103, 104, 951 and 953 isolated from milk product.</title>
        <authorList>
            <person name="Valence F."/>
            <person name="Chuat V."/>
            <person name="Ma L."/>
            <person name="Creno S."/>
            <person name="Falentin H."/>
            <person name="Lortal S."/>
            <person name="Bizet C."/>
            <person name="Clermont D."/>
            <person name="Loux V."/>
            <person name="Bouchier C."/>
            <person name="Cousin S."/>
        </authorList>
    </citation>
    <scope>NUCLEOTIDE SEQUENCE [LARGE SCALE GENOMIC DNA]</scope>
    <source>
        <strain evidence="1 2">CIRM-BIA 953</strain>
    </source>
</reference>
<evidence type="ECO:0000313" key="2">
    <source>
        <dbReference type="Proteomes" id="UP000017243"/>
    </source>
</evidence>
<gene>
    <name evidence="1" type="ORF">LHCIRMBIA953_02320</name>
</gene>
<name>U4QLX0_LACHE</name>
<sequence length="27" mass="2860">MRLAGGVLQYTKIKSAKMPANVASPID</sequence>
<dbReference type="Proteomes" id="UP000017243">
    <property type="component" value="Unassembled WGS sequence"/>
</dbReference>